<dbReference type="Gene3D" id="3.30.710.10">
    <property type="entry name" value="Potassium Channel Kv1.1, Chain A"/>
    <property type="match status" value="1"/>
</dbReference>
<evidence type="ECO:0000313" key="4">
    <source>
        <dbReference type="Proteomes" id="UP000467700"/>
    </source>
</evidence>
<accession>A0A8S0XM93</accession>
<dbReference type="SMART" id="SM00225">
    <property type="entry name" value="BTB"/>
    <property type="match status" value="1"/>
</dbReference>
<name>A0A8S0XM93_CYCAE</name>
<keyword evidence="4" id="KW-1185">Reference proteome</keyword>
<dbReference type="SUPFAM" id="SSF54695">
    <property type="entry name" value="POZ domain"/>
    <property type="match status" value="1"/>
</dbReference>
<proteinExistence type="predicted"/>
<dbReference type="Proteomes" id="UP000467700">
    <property type="component" value="Unassembled WGS sequence"/>
</dbReference>
<protein>
    <recommendedName>
        <fullName evidence="2">BTB domain-containing protein</fullName>
    </recommendedName>
</protein>
<sequence>MSELTPKRRRLETEDAEASVNGSLATTRSEGLWLDDGNIILQAEATQFRVHRSMLARHSVVFKDMFSMPQPDEDPVFEGCPVITLSDKAEDLKQILSVFYDNFGSMDLSKDIPISRASIMLRLGKKYDISLLRDEALKRLRQDFPVTLMEWDNSYEGHCGPSLDFSFVSPSQAVADVIALGLEEDVSTILPGVFFYYIVKTSLEDIVLGESSLPHDVRMKCIVGRDRLFIHLRGIVNNWAGLEAFMDLEYCTRGGLCVQKKTQLLRELEHVFWGDNGMPFSLASISDLPFPAGQMVKDLCKFCAASVEGCYEEARESIWDALPGFFSLPRWHELKDFDT</sequence>
<dbReference type="PROSITE" id="PS50097">
    <property type="entry name" value="BTB"/>
    <property type="match status" value="1"/>
</dbReference>
<dbReference type="InterPro" id="IPR011333">
    <property type="entry name" value="SKP1/BTB/POZ_sf"/>
</dbReference>
<reference evidence="3 4" key="1">
    <citation type="submission" date="2020-01" db="EMBL/GenBank/DDBJ databases">
        <authorList>
            <person name="Gupta K D."/>
        </authorList>
    </citation>
    <scope>NUCLEOTIDE SEQUENCE [LARGE SCALE GENOMIC DNA]</scope>
</reference>
<dbReference type="AlphaFoldDB" id="A0A8S0XM93"/>
<dbReference type="Pfam" id="PF00651">
    <property type="entry name" value="BTB"/>
    <property type="match status" value="1"/>
</dbReference>
<dbReference type="OrthoDB" id="3217871at2759"/>
<gene>
    <name evidence="3" type="ORF">AAE3_LOCUS8313</name>
</gene>
<dbReference type="EMBL" id="CACVBS010000052">
    <property type="protein sequence ID" value="CAA7266013.1"/>
    <property type="molecule type" value="Genomic_DNA"/>
</dbReference>
<evidence type="ECO:0000259" key="2">
    <source>
        <dbReference type="PROSITE" id="PS50097"/>
    </source>
</evidence>
<dbReference type="InterPro" id="IPR000210">
    <property type="entry name" value="BTB/POZ_dom"/>
</dbReference>
<feature type="domain" description="BTB" evidence="2">
    <location>
        <begin position="37"/>
        <end position="102"/>
    </location>
</feature>
<evidence type="ECO:0000256" key="1">
    <source>
        <dbReference type="SAM" id="MobiDB-lite"/>
    </source>
</evidence>
<dbReference type="CDD" id="cd18186">
    <property type="entry name" value="BTB_POZ_ZBTB_KLHL-like"/>
    <property type="match status" value="1"/>
</dbReference>
<evidence type="ECO:0000313" key="3">
    <source>
        <dbReference type="EMBL" id="CAA7266013.1"/>
    </source>
</evidence>
<feature type="region of interest" description="Disordered" evidence="1">
    <location>
        <begin position="1"/>
        <end position="21"/>
    </location>
</feature>
<comment type="caution">
    <text evidence="3">The sequence shown here is derived from an EMBL/GenBank/DDBJ whole genome shotgun (WGS) entry which is preliminary data.</text>
</comment>
<organism evidence="3 4">
    <name type="scientific">Cyclocybe aegerita</name>
    <name type="common">Black poplar mushroom</name>
    <name type="synonym">Agrocybe aegerita</name>
    <dbReference type="NCBI Taxonomy" id="1973307"/>
    <lineage>
        <taxon>Eukaryota</taxon>
        <taxon>Fungi</taxon>
        <taxon>Dikarya</taxon>
        <taxon>Basidiomycota</taxon>
        <taxon>Agaricomycotina</taxon>
        <taxon>Agaricomycetes</taxon>
        <taxon>Agaricomycetidae</taxon>
        <taxon>Agaricales</taxon>
        <taxon>Agaricineae</taxon>
        <taxon>Bolbitiaceae</taxon>
        <taxon>Cyclocybe</taxon>
    </lineage>
</organism>